<reference evidence="4" key="1">
    <citation type="journal article" date="2019" name="Int. J. Syst. Evol. Microbiol.">
        <title>The Global Catalogue of Microorganisms (GCM) 10K type strain sequencing project: providing services to taxonomists for standard genome sequencing and annotation.</title>
        <authorList>
            <consortium name="The Broad Institute Genomics Platform"/>
            <consortium name="The Broad Institute Genome Sequencing Center for Infectious Disease"/>
            <person name="Wu L."/>
            <person name="Ma J."/>
        </authorList>
    </citation>
    <scope>NUCLEOTIDE SEQUENCE [LARGE SCALE GENOMIC DNA]</scope>
    <source>
        <strain evidence="4">CGMCC 4.7680</strain>
    </source>
</reference>
<gene>
    <name evidence="3" type="ORF">GCM10017567_38030</name>
</gene>
<protein>
    <submittedName>
        <fullName evidence="3">Uncharacterized protein</fullName>
    </submittedName>
</protein>
<evidence type="ECO:0000313" key="3">
    <source>
        <dbReference type="EMBL" id="GHG16344.1"/>
    </source>
</evidence>
<dbReference type="EMBL" id="BNAW01000015">
    <property type="protein sequence ID" value="GHG16344.1"/>
    <property type="molecule type" value="Genomic_DNA"/>
</dbReference>
<name>A0ABQ3KH35_9PSEU</name>
<dbReference type="Proteomes" id="UP000649955">
    <property type="component" value="Unassembled WGS sequence"/>
</dbReference>
<keyword evidence="2" id="KW-0812">Transmembrane</keyword>
<keyword evidence="2" id="KW-1133">Transmembrane helix</keyword>
<evidence type="ECO:0000313" key="4">
    <source>
        <dbReference type="Proteomes" id="UP000649955"/>
    </source>
</evidence>
<feature type="region of interest" description="Disordered" evidence="1">
    <location>
        <begin position="30"/>
        <end position="135"/>
    </location>
</feature>
<evidence type="ECO:0000256" key="2">
    <source>
        <dbReference type="SAM" id="Phobius"/>
    </source>
</evidence>
<feature type="compositionally biased region" description="Low complexity" evidence="1">
    <location>
        <begin position="117"/>
        <end position="135"/>
    </location>
</feature>
<proteinExistence type="predicted"/>
<keyword evidence="4" id="KW-1185">Reference proteome</keyword>
<keyword evidence="2" id="KW-0472">Membrane</keyword>
<dbReference type="RefSeq" id="WP_191311838.1">
    <property type="nucleotide sequence ID" value="NZ_BNAW01000015.1"/>
</dbReference>
<comment type="caution">
    <text evidence="3">The sequence shown here is derived from an EMBL/GenBank/DDBJ whole genome shotgun (WGS) entry which is preliminary data.</text>
</comment>
<evidence type="ECO:0000256" key="1">
    <source>
        <dbReference type="SAM" id="MobiDB-lite"/>
    </source>
</evidence>
<feature type="transmembrane region" description="Helical" evidence="2">
    <location>
        <begin position="6"/>
        <end position="27"/>
    </location>
</feature>
<accession>A0ABQ3KH35</accession>
<sequence length="135" mass="15349">MFWLFGQIWLWLIVAFALGALTSWLVARTVQRPKPETAPEALEEPEEEPRYEPPPPLSTEQTQFIPAAWAQHAADRRPEVHDDDEEPDPVGHREGHLPLPPQRGAEAEEWPTEDEPAWPQAEEAPQWPQQPGRGG</sequence>
<feature type="compositionally biased region" description="Acidic residues" evidence="1">
    <location>
        <begin position="107"/>
        <end position="116"/>
    </location>
</feature>
<organism evidence="3 4">
    <name type="scientific">Amycolatopsis bullii</name>
    <dbReference type="NCBI Taxonomy" id="941987"/>
    <lineage>
        <taxon>Bacteria</taxon>
        <taxon>Bacillati</taxon>
        <taxon>Actinomycetota</taxon>
        <taxon>Actinomycetes</taxon>
        <taxon>Pseudonocardiales</taxon>
        <taxon>Pseudonocardiaceae</taxon>
        <taxon>Amycolatopsis</taxon>
    </lineage>
</organism>